<keyword evidence="3" id="KW-1185">Reference proteome</keyword>
<dbReference type="RefSeq" id="WP_012321479.1">
    <property type="nucleotide sequence ID" value="NZ_BJXP01000017.1"/>
</dbReference>
<keyword evidence="1" id="KW-0812">Transmembrane</keyword>
<keyword evidence="1" id="KW-1133">Transmembrane helix</keyword>
<evidence type="ECO:0000313" key="3">
    <source>
        <dbReference type="Proteomes" id="UP001549119"/>
    </source>
</evidence>
<organism evidence="2 3">
    <name type="scientific">Methylobacterium radiotolerans</name>
    <dbReference type="NCBI Taxonomy" id="31998"/>
    <lineage>
        <taxon>Bacteria</taxon>
        <taxon>Pseudomonadati</taxon>
        <taxon>Pseudomonadota</taxon>
        <taxon>Alphaproteobacteria</taxon>
        <taxon>Hyphomicrobiales</taxon>
        <taxon>Methylobacteriaceae</taxon>
        <taxon>Methylobacterium</taxon>
    </lineage>
</organism>
<protein>
    <submittedName>
        <fullName evidence="2">Uncharacterized protein</fullName>
    </submittedName>
</protein>
<dbReference type="GeneID" id="6140627"/>
<proteinExistence type="predicted"/>
<evidence type="ECO:0000313" key="2">
    <source>
        <dbReference type="EMBL" id="MET3865592.1"/>
    </source>
</evidence>
<keyword evidence="1" id="KW-0472">Membrane</keyword>
<evidence type="ECO:0000256" key="1">
    <source>
        <dbReference type="SAM" id="Phobius"/>
    </source>
</evidence>
<comment type="caution">
    <text evidence="2">The sequence shown here is derived from an EMBL/GenBank/DDBJ whole genome shotgun (WGS) entry which is preliminary data.</text>
</comment>
<dbReference type="Proteomes" id="UP001549119">
    <property type="component" value="Unassembled WGS sequence"/>
</dbReference>
<feature type="transmembrane region" description="Helical" evidence="1">
    <location>
        <begin position="30"/>
        <end position="51"/>
    </location>
</feature>
<reference evidence="2 3" key="1">
    <citation type="submission" date="2024-06" db="EMBL/GenBank/DDBJ databases">
        <title>Genomics of switchgrass bacterial isolates.</title>
        <authorList>
            <person name="Shade A."/>
        </authorList>
    </citation>
    <scope>NUCLEOTIDE SEQUENCE [LARGE SCALE GENOMIC DNA]</scope>
    <source>
        <strain evidence="2 3">PvP084</strain>
    </source>
</reference>
<dbReference type="EMBL" id="JBEPNW010000002">
    <property type="protein sequence ID" value="MET3865592.1"/>
    <property type="molecule type" value="Genomic_DNA"/>
</dbReference>
<gene>
    <name evidence="2" type="ORF">ABIC20_002901</name>
</gene>
<name>A0ABV2NGG3_9HYPH</name>
<sequence>MVNHEPCRHEDPIWYDRIEVDEPPGLILDLLAHVFVAIMAGIGAARTLYWLPTQLWCRASRWVLHRRAAAAKRF</sequence>
<accession>A0ABV2NGG3</accession>